<reference evidence="1" key="1">
    <citation type="submission" date="2013-11" db="EMBL/GenBank/DDBJ databases">
        <title>Draft genome sequence and annotation of the entomopathogenic bacteria, Xenorhabdus cabanillasi strain JM26 and Xenorhabdus szentirmai strain DSM 16338.</title>
        <authorList>
            <person name="Gualtieri M."/>
            <person name="Ogier J.C."/>
            <person name="Pages S."/>
            <person name="Givaudan A."/>
            <person name="Gaudriault S."/>
        </authorList>
    </citation>
    <scope>NUCLEOTIDE SEQUENCE [LARGE SCALE GENOMIC DNA]</scope>
    <source>
        <strain evidence="1">DSM 16338</strain>
    </source>
</reference>
<dbReference type="AlphaFoldDB" id="W1IYC6"/>
<name>W1IYC6_9GAMM</name>
<gene>
    <name evidence="1" type="ORF">XSR1_300044</name>
</gene>
<accession>W1IYC6</accession>
<keyword evidence="2" id="KW-1185">Reference proteome</keyword>
<dbReference type="Proteomes" id="UP000019202">
    <property type="component" value="Unassembled WGS sequence"/>
</dbReference>
<proteinExistence type="predicted"/>
<evidence type="ECO:0000313" key="2">
    <source>
        <dbReference type="Proteomes" id="UP000019202"/>
    </source>
</evidence>
<protein>
    <submittedName>
        <fullName evidence="1">Uncharacterized protein</fullName>
    </submittedName>
</protein>
<dbReference type="EMBL" id="CBXF010000089">
    <property type="protein sequence ID" value="CDL83429.1"/>
    <property type="molecule type" value="Genomic_DNA"/>
</dbReference>
<organism evidence="1 2">
    <name type="scientific">Xenorhabdus szentirmaii DSM 16338</name>
    <dbReference type="NCBI Taxonomy" id="1427518"/>
    <lineage>
        <taxon>Bacteria</taxon>
        <taxon>Pseudomonadati</taxon>
        <taxon>Pseudomonadota</taxon>
        <taxon>Gammaproteobacteria</taxon>
        <taxon>Enterobacterales</taxon>
        <taxon>Morganellaceae</taxon>
        <taxon>Xenorhabdus</taxon>
    </lineage>
</organism>
<evidence type="ECO:0000313" key="1">
    <source>
        <dbReference type="EMBL" id="CDL83429.1"/>
    </source>
</evidence>
<sequence length="57" mass="7158">MFPFRDILRTINKQLHLNMMKVNNIECRSHFELFGLIYFIFVNKKTISLYFFNDWFY</sequence>
<comment type="caution">
    <text evidence="1">The sequence shown here is derived from an EMBL/GenBank/DDBJ whole genome shotgun (WGS) entry which is preliminary data.</text>
</comment>